<dbReference type="SUPFAM" id="SSF49265">
    <property type="entry name" value="Fibronectin type III"/>
    <property type="match status" value="5"/>
</dbReference>
<evidence type="ECO:0000256" key="1">
    <source>
        <dbReference type="ARBA" id="ARBA00022737"/>
    </source>
</evidence>
<accession>A0A1W0ABX8</accession>
<keyword evidence="4" id="KW-1185">Reference proteome</keyword>
<dbReference type="Gene3D" id="2.60.40.10">
    <property type="entry name" value="Immunoglobulins"/>
    <property type="match status" value="4"/>
</dbReference>
<feature type="domain" description="Fibronectin type-III" evidence="2">
    <location>
        <begin position="108"/>
        <end position="220"/>
    </location>
</feature>
<protein>
    <recommendedName>
        <fullName evidence="2">Fibronectin type-III domain-containing protein</fullName>
    </recommendedName>
</protein>
<dbReference type="InterPro" id="IPR036116">
    <property type="entry name" value="FN3_sf"/>
</dbReference>
<evidence type="ECO:0000259" key="2">
    <source>
        <dbReference type="PROSITE" id="PS50853"/>
    </source>
</evidence>
<sequence>MQCVLTITAITQSSITAAPSLCLPFVSQAFNVVYYTIPPVTVSGIAIQGTPPYQYLIQGLTAQTTYYIRIAAVNSVPFQQISASGNPPNNCKWTFPAAVTPTNVLPDPILSAQLYVQSATSLELRIQPSTRDGQGLGGSAITFYSIDVDTVSTFSTPGRQYPIDVPIANFLLLYPGGPLVYYINNLVTGTPYFVQVRAKTSVGYSLSKLASNSLAPSGPPGAPASIRTSTSVTQLSAPITQANIGWNPPTLTGGLAVQYYHVEWWTTAPRAEVQVVQLQWTTTPTALTFTLAFGGSLTGSIPMNCAPENVRNALMNIGSTNTPAVPLIGNIEVTRTAINTNQGYQWSITFVSALPNQPMLQLAIVSSTGGAGIQSSVFEAVAGVAGGNTNFPGTPEVQVLTISHPTASQAVTGVFRLSFLGNVPALAVDTTNIVPSTSVATLYDGNNAVLNTGAWCATVDLVCAAIYSYVRIGEKAVGYGFYDSTSATMLTYTITNLMSGTSYYTSVTTRNLLTLGVRGAAYPVSIIPPKQVPSPPTAVSVNVKYGISTQLLVSYSTPVSNGGDTIRKYLIEYDATPAFSSAGSQTVWCPTANVNAVWRITSSKVNAAQPLPISAGWFQLKLSRANAIWTTDPIPYNAVAMGSSELGAQPAFSLIYCTTCSACTDTCDLARQQISGSMQKKLQGLLSITNGVTVTRTPTAVTDGGYVWSVTFIDPGDDFALEAIASSTGLNCAGSACANSDYQVAAVKVAAGTNYAPCTGTQTIPTVGALTKGQLYYIRVTAFNSVGFGLPQIAANPQKPMVVPGIPTGVSLVVYSVSSLQLVFSPPLDNGGDTITSYTVTWSLNADFSASSSMVVTNLSGGSPFYAVISGLTKGLFYFVQVQATNSQGTGLPALSSPLSLNPSAVPSAPTNVVLGVTSPSMLTVGWAPPADNGGDTITGYIVEWDIIASYNSLMLAPDHSSASISDPAQHSYTISLLTSQTAYYVHVYAVNSLGPGSPQDAAPLPGVPDLMPPGKPISLSAAAVTTPNAGIYVQWQAPYVPYHGIPCFGTLANPSLCPLILGVSSVFGGSGLRTYFVEWDTSPVFTGTNRVSAAGNNILLTSASNGIVSGTTYYIRVQTVNNNGYMSLFCQRSNQAPYLCPDNLALPDGSFVTGAYVTATAP</sequence>
<keyword evidence="1" id="KW-0677">Repeat</keyword>
<dbReference type="Proteomes" id="UP000243217">
    <property type="component" value="Unassembled WGS sequence"/>
</dbReference>
<dbReference type="InterPro" id="IPR013783">
    <property type="entry name" value="Ig-like_fold"/>
</dbReference>
<proteinExistence type="predicted"/>
<dbReference type="CDD" id="cd00063">
    <property type="entry name" value="FN3"/>
    <property type="match status" value="2"/>
</dbReference>
<organism evidence="3 4">
    <name type="scientific">Thraustotheca clavata</name>
    <dbReference type="NCBI Taxonomy" id="74557"/>
    <lineage>
        <taxon>Eukaryota</taxon>
        <taxon>Sar</taxon>
        <taxon>Stramenopiles</taxon>
        <taxon>Oomycota</taxon>
        <taxon>Saprolegniomycetes</taxon>
        <taxon>Saprolegniales</taxon>
        <taxon>Achlyaceae</taxon>
        <taxon>Thraustotheca</taxon>
    </lineage>
</organism>
<dbReference type="AlphaFoldDB" id="A0A1W0ABX8"/>
<dbReference type="PROSITE" id="PS50853">
    <property type="entry name" value="FN3"/>
    <property type="match status" value="3"/>
</dbReference>
<comment type="caution">
    <text evidence="3">The sequence shown here is derived from an EMBL/GenBank/DDBJ whole genome shotgun (WGS) entry which is preliminary data.</text>
</comment>
<name>A0A1W0ABX8_9STRA</name>
<dbReference type="OrthoDB" id="504170at2759"/>
<evidence type="ECO:0000313" key="4">
    <source>
        <dbReference type="Proteomes" id="UP000243217"/>
    </source>
</evidence>
<dbReference type="InterPro" id="IPR003961">
    <property type="entry name" value="FN3_dom"/>
</dbReference>
<feature type="domain" description="Fibronectin type-III" evidence="2">
    <location>
        <begin position="909"/>
        <end position="1011"/>
    </location>
</feature>
<gene>
    <name evidence="3" type="ORF">THRCLA_00202</name>
</gene>
<reference evidence="3 4" key="1">
    <citation type="journal article" date="2014" name="Genome Biol. Evol.">
        <title>The secreted proteins of Achlya hypogyna and Thraustotheca clavata identify the ancestral oomycete secretome and reveal gene acquisitions by horizontal gene transfer.</title>
        <authorList>
            <person name="Misner I."/>
            <person name="Blouin N."/>
            <person name="Leonard G."/>
            <person name="Richards T.A."/>
            <person name="Lane C.E."/>
        </authorList>
    </citation>
    <scope>NUCLEOTIDE SEQUENCE [LARGE SCALE GENOMIC DNA]</scope>
    <source>
        <strain evidence="3 4">ATCC 34112</strain>
    </source>
</reference>
<dbReference type="STRING" id="74557.A0A1W0ABX8"/>
<dbReference type="PANTHER" id="PTHR13817:SF73">
    <property type="entry name" value="FIBRONECTIN TYPE-III DOMAIN-CONTAINING PROTEIN"/>
    <property type="match status" value="1"/>
</dbReference>
<dbReference type="InterPro" id="IPR050964">
    <property type="entry name" value="Striated_Muscle_Regulatory"/>
</dbReference>
<dbReference type="PANTHER" id="PTHR13817">
    <property type="entry name" value="TITIN"/>
    <property type="match status" value="1"/>
</dbReference>
<dbReference type="Pfam" id="PF00041">
    <property type="entry name" value="fn3"/>
    <property type="match status" value="2"/>
</dbReference>
<feature type="domain" description="Fibronectin type-III" evidence="2">
    <location>
        <begin position="806"/>
        <end position="904"/>
    </location>
</feature>
<dbReference type="EMBL" id="JNBS01000079">
    <property type="protein sequence ID" value="OQS07803.1"/>
    <property type="molecule type" value="Genomic_DNA"/>
</dbReference>
<evidence type="ECO:0000313" key="3">
    <source>
        <dbReference type="EMBL" id="OQS07803.1"/>
    </source>
</evidence>
<dbReference type="SMART" id="SM00060">
    <property type="entry name" value="FN3"/>
    <property type="match status" value="7"/>
</dbReference>